<dbReference type="Proteomes" id="UP000249873">
    <property type="component" value="Chromosome"/>
</dbReference>
<evidence type="ECO:0000313" key="3">
    <source>
        <dbReference type="Proteomes" id="UP000249873"/>
    </source>
</evidence>
<dbReference type="EMBL" id="CP029480">
    <property type="protein sequence ID" value="AWV98018.1"/>
    <property type="molecule type" value="Genomic_DNA"/>
</dbReference>
<feature type="signal peptide" evidence="1">
    <location>
        <begin position="1"/>
        <end position="20"/>
    </location>
</feature>
<dbReference type="AlphaFoldDB" id="A0A2Z4GAC6"/>
<proteinExistence type="predicted"/>
<feature type="chain" id="PRO_5016277231" evidence="1">
    <location>
        <begin position="21"/>
        <end position="315"/>
    </location>
</feature>
<evidence type="ECO:0000313" key="2">
    <source>
        <dbReference type="EMBL" id="AWV98018.1"/>
    </source>
</evidence>
<gene>
    <name evidence="2" type="ORF">DJ013_07470</name>
</gene>
<dbReference type="KEGG" id="als:DJ013_07470"/>
<protein>
    <submittedName>
        <fullName evidence="2">Uncharacterized protein</fullName>
    </submittedName>
</protein>
<keyword evidence="3" id="KW-1185">Reference proteome</keyword>
<dbReference type="RefSeq" id="WP_111371120.1">
    <property type="nucleotide sequence ID" value="NZ_CP029480.1"/>
</dbReference>
<dbReference type="OrthoDB" id="9808753at2"/>
<name>A0A2Z4GAC6_9BACT</name>
<evidence type="ECO:0000256" key="1">
    <source>
        <dbReference type="SAM" id="SignalP"/>
    </source>
</evidence>
<reference evidence="2 3" key="1">
    <citation type="submission" date="2018-05" db="EMBL/GenBank/DDBJ databases">
        <title>Complete genome sequence of Arcticibacterium luteifluviistationis SM1504T, a cytophagaceae bacterium isolated from Arctic surface seawater.</title>
        <authorList>
            <person name="Li Y."/>
            <person name="Qin Q.-L."/>
        </authorList>
    </citation>
    <scope>NUCLEOTIDE SEQUENCE [LARGE SCALE GENOMIC DNA]</scope>
    <source>
        <strain evidence="2 3">SM1504</strain>
    </source>
</reference>
<keyword evidence="1" id="KW-0732">Signal</keyword>
<organism evidence="2 3">
    <name type="scientific">Arcticibacterium luteifluviistationis</name>
    <dbReference type="NCBI Taxonomy" id="1784714"/>
    <lineage>
        <taxon>Bacteria</taxon>
        <taxon>Pseudomonadati</taxon>
        <taxon>Bacteroidota</taxon>
        <taxon>Cytophagia</taxon>
        <taxon>Cytophagales</taxon>
        <taxon>Leadbetterellaceae</taxon>
        <taxon>Arcticibacterium</taxon>
    </lineage>
</organism>
<sequence>MKRILLCFTLLTFGFTGTNAQSFEINPHTGTLNSSSPNLYLRGNSTPLIRGLRSNGILSSPTAVQVGQSLIEISGSGYVSSATYIGSVAIRMSATENWAASKYGSKIGFFTSENGMGGIYERLSISDKGYLGLNNTDPGVPFHINHSNITSNSSTGDAIIGSLGGQHLSFDGDEINAWNGTSGSAFYLNRSSPGAVVVGNFTALNESDLFVSGFTRLGTGAAAPKIKIKKLTGTTSATAGTANIAHGIGDSDKILSVDISINNAGKTYISENYTQSAGLEFNYYYNDTNIGVVTKSGNSASLNSRPIKILITYEE</sequence>
<accession>A0A2Z4GAC6</accession>